<dbReference type="InterPro" id="IPR032286">
    <property type="entry name" value="DUF4837"/>
</dbReference>
<evidence type="ECO:0000313" key="1">
    <source>
        <dbReference type="EMBL" id="MDR6237731.1"/>
    </source>
</evidence>
<organism evidence="1 2">
    <name type="scientific">Aureibacter tunicatorum</name>
    <dbReference type="NCBI Taxonomy" id="866807"/>
    <lineage>
        <taxon>Bacteria</taxon>
        <taxon>Pseudomonadati</taxon>
        <taxon>Bacteroidota</taxon>
        <taxon>Cytophagia</taxon>
        <taxon>Cytophagales</taxon>
        <taxon>Persicobacteraceae</taxon>
        <taxon>Aureibacter</taxon>
    </lineage>
</organism>
<comment type="caution">
    <text evidence="1">The sequence shown here is derived from an EMBL/GenBank/DDBJ whole genome shotgun (WGS) entry which is preliminary data.</text>
</comment>
<name>A0AAE4BQM5_9BACT</name>
<dbReference type="RefSeq" id="WP_309937200.1">
    <property type="nucleotide sequence ID" value="NZ_AP025305.1"/>
</dbReference>
<dbReference type="Proteomes" id="UP001185092">
    <property type="component" value="Unassembled WGS sequence"/>
</dbReference>
<proteinExistence type="predicted"/>
<dbReference type="EMBL" id="JAVDQD010000001">
    <property type="protein sequence ID" value="MDR6237731.1"/>
    <property type="molecule type" value="Genomic_DNA"/>
</dbReference>
<reference evidence="1" key="1">
    <citation type="submission" date="2023-07" db="EMBL/GenBank/DDBJ databases">
        <title>Genomic Encyclopedia of Type Strains, Phase IV (KMG-IV): sequencing the most valuable type-strain genomes for metagenomic binning, comparative biology and taxonomic classification.</title>
        <authorList>
            <person name="Goeker M."/>
        </authorList>
    </citation>
    <scope>NUCLEOTIDE SEQUENCE</scope>
    <source>
        <strain evidence="1">DSM 26174</strain>
    </source>
</reference>
<gene>
    <name evidence="1" type="ORF">HNQ88_000707</name>
</gene>
<dbReference type="PROSITE" id="PS51257">
    <property type="entry name" value="PROKAR_LIPOPROTEIN"/>
    <property type="match status" value="1"/>
</dbReference>
<sequence length="359" mass="41487">MKNLLAFAFIFFALFSCGEKKQKENVEKEKKDKSSPKAIRPATGAVGEVVVVIDTTVEAGKVGEALKNALQRETPGIIRSEPEYKVHFIAPKQFNSVFKYSRNLIFVTTFDVDSEDSKELQKNFNDKAFNEMKSNPDYYKIIRYNQFAKGQVLLQLFGVNQADLAKNINKHAQQIRDILNQEELNRIQKEKKFQPQITNLLKEKYGFSLQVPYGYKVAKQSDSLIWFRENVSPKEDKNILVAYKPYVSKEQLSIDSIAAFRDEANRYVEGLDAKTFKVVQTGVPVETREVNFENRYALESRGAWKLSNNSMGGSFISYAFVDETRQRLYYLETFIYGPDKKLREDLREMEAILWTFKAD</sequence>
<evidence type="ECO:0008006" key="3">
    <source>
        <dbReference type="Google" id="ProtNLM"/>
    </source>
</evidence>
<keyword evidence="2" id="KW-1185">Reference proteome</keyword>
<dbReference type="Pfam" id="PF16125">
    <property type="entry name" value="DUF4837"/>
    <property type="match status" value="1"/>
</dbReference>
<dbReference type="AlphaFoldDB" id="A0AAE4BQM5"/>
<accession>A0AAE4BQM5</accession>
<protein>
    <recommendedName>
        <fullName evidence="3">DUF4837 family protein</fullName>
    </recommendedName>
</protein>
<evidence type="ECO:0000313" key="2">
    <source>
        <dbReference type="Proteomes" id="UP001185092"/>
    </source>
</evidence>